<comment type="caution">
    <text evidence="1">The sequence shown here is derived from an EMBL/GenBank/DDBJ whole genome shotgun (WGS) entry which is preliminary data.</text>
</comment>
<dbReference type="EMBL" id="JAHLDV010000082">
    <property type="protein sequence ID" value="MBU3161649.1"/>
    <property type="molecule type" value="Genomic_DNA"/>
</dbReference>
<reference evidence="1 2" key="1">
    <citation type="submission" date="2021-06" db="EMBL/GenBank/DDBJ databases">
        <title>Clostridia strains as spoilage organisms.</title>
        <authorList>
            <person name="Wambui J."/>
            <person name="Stephan R."/>
            <person name="Stevens M.J.A."/>
        </authorList>
    </citation>
    <scope>NUCLEOTIDE SEQUENCE [LARGE SCALE GENOMIC DNA]</scope>
    <source>
        <strain evidence="1 2">DSM 14204</strain>
    </source>
</reference>
<organism evidence="1 2">
    <name type="scientific">Clostridium frigoris</name>
    <dbReference type="NCBI Taxonomy" id="205327"/>
    <lineage>
        <taxon>Bacteria</taxon>
        <taxon>Bacillati</taxon>
        <taxon>Bacillota</taxon>
        <taxon>Clostridia</taxon>
        <taxon>Eubacteriales</taxon>
        <taxon>Clostridiaceae</taxon>
        <taxon>Clostridium</taxon>
    </lineage>
</organism>
<dbReference type="RefSeq" id="WP_216151515.1">
    <property type="nucleotide sequence ID" value="NZ_JAHLDV010000082.1"/>
</dbReference>
<proteinExistence type="predicted"/>
<keyword evidence="2" id="KW-1185">Reference proteome</keyword>
<gene>
    <name evidence="1" type="ORF">KPL37_18285</name>
</gene>
<name>A0ABS6BYG2_9CLOT</name>
<accession>A0ABS6BYG2</accession>
<evidence type="ECO:0000313" key="2">
    <source>
        <dbReference type="Proteomes" id="UP000776252"/>
    </source>
</evidence>
<dbReference type="Proteomes" id="UP000776252">
    <property type="component" value="Unassembled WGS sequence"/>
</dbReference>
<evidence type="ECO:0000313" key="1">
    <source>
        <dbReference type="EMBL" id="MBU3161649.1"/>
    </source>
</evidence>
<sequence length="60" mass="6890">MDVVIVKATYDRKARLKLSEEIIDERVVSENFDIQVIEILLDGMLKKNIIDKPSFNAKIA</sequence>
<protein>
    <submittedName>
        <fullName evidence="1">Uncharacterized protein</fullName>
    </submittedName>
</protein>